<proteinExistence type="predicted"/>
<name>A0A2V1D380_9PLEO</name>
<evidence type="ECO:0000313" key="3">
    <source>
        <dbReference type="Proteomes" id="UP000244855"/>
    </source>
</evidence>
<feature type="domain" description="DUF7587" evidence="1">
    <location>
        <begin position="12"/>
        <end position="152"/>
    </location>
</feature>
<dbReference type="OrthoDB" id="88561at2759"/>
<dbReference type="Pfam" id="PF24494">
    <property type="entry name" value="DUF7587"/>
    <property type="match status" value="1"/>
</dbReference>
<dbReference type="PANTHER" id="PTHR40781">
    <property type="match status" value="1"/>
</dbReference>
<dbReference type="Proteomes" id="UP000244855">
    <property type="component" value="Unassembled WGS sequence"/>
</dbReference>
<dbReference type="EMBL" id="KZ805681">
    <property type="protein sequence ID" value="PVH92455.1"/>
    <property type="molecule type" value="Genomic_DNA"/>
</dbReference>
<protein>
    <recommendedName>
        <fullName evidence="1">DUF7587 domain-containing protein</fullName>
    </recommendedName>
</protein>
<gene>
    <name evidence="2" type="ORF">DM02DRAFT_722078</name>
</gene>
<keyword evidence="3" id="KW-1185">Reference proteome</keyword>
<sequence>MDAYVCPKSVVPDKLYRVHYPGSRTTFASSEGFSASDTSKVYSNDKLSDFKQDIVNQFTWSCRKSLPFISLFSDREHAENWGCKEPWHGHQDDGWSLYVIDATRLKDTNRLFKLSDLLEELNLQIPAPAGRQIHGAYLCLHHIPVEAIIEKKSPSEVKAGKYEQRFAEGVNSDYLEEYSGSEREAMQENYNTIFEKNIENNW</sequence>
<dbReference type="PANTHER" id="PTHR40781:SF1">
    <property type="match status" value="1"/>
</dbReference>
<organism evidence="2 3">
    <name type="scientific">Periconia macrospinosa</name>
    <dbReference type="NCBI Taxonomy" id="97972"/>
    <lineage>
        <taxon>Eukaryota</taxon>
        <taxon>Fungi</taxon>
        <taxon>Dikarya</taxon>
        <taxon>Ascomycota</taxon>
        <taxon>Pezizomycotina</taxon>
        <taxon>Dothideomycetes</taxon>
        <taxon>Pleosporomycetidae</taxon>
        <taxon>Pleosporales</taxon>
        <taxon>Massarineae</taxon>
        <taxon>Periconiaceae</taxon>
        <taxon>Periconia</taxon>
    </lineage>
</organism>
<dbReference type="InterPro" id="IPR056009">
    <property type="entry name" value="DUF7587"/>
</dbReference>
<accession>A0A2V1D380</accession>
<dbReference type="STRING" id="97972.A0A2V1D380"/>
<evidence type="ECO:0000313" key="2">
    <source>
        <dbReference type="EMBL" id="PVH92455.1"/>
    </source>
</evidence>
<evidence type="ECO:0000259" key="1">
    <source>
        <dbReference type="Pfam" id="PF24494"/>
    </source>
</evidence>
<dbReference type="AlphaFoldDB" id="A0A2V1D380"/>
<reference evidence="2 3" key="1">
    <citation type="journal article" date="2018" name="Sci. Rep.">
        <title>Comparative genomics provides insights into the lifestyle and reveals functional heterogeneity of dark septate endophytic fungi.</title>
        <authorList>
            <person name="Knapp D.G."/>
            <person name="Nemeth J.B."/>
            <person name="Barry K."/>
            <person name="Hainaut M."/>
            <person name="Henrissat B."/>
            <person name="Johnson J."/>
            <person name="Kuo A."/>
            <person name="Lim J.H.P."/>
            <person name="Lipzen A."/>
            <person name="Nolan M."/>
            <person name="Ohm R.A."/>
            <person name="Tamas L."/>
            <person name="Grigoriev I.V."/>
            <person name="Spatafora J.W."/>
            <person name="Nagy L.G."/>
            <person name="Kovacs G.M."/>
        </authorList>
    </citation>
    <scope>NUCLEOTIDE SEQUENCE [LARGE SCALE GENOMIC DNA]</scope>
    <source>
        <strain evidence="2 3">DSE2036</strain>
    </source>
</reference>